<dbReference type="GO" id="GO:0005634">
    <property type="term" value="C:nucleus"/>
    <property type="evidence" value="ECO:0007669"/>
    <property type="project" value="TreeGrafter"/>
</dbReference>
<dbReference type="RefSeq" id="XP_013386572.1">
    <property type="nucleotide sequence ID" value="XM_013531118.1"/>
</dbReference>
<dbReference type="InterPro" id="IPR005522">
    <property type="entry name" value="IPK"/>
</dbReference>
<evidence type="ECO:0000313" key="11">
    <source>
        <dbReference type="RefSeq" id="XP_013386572.1"/>
    </source>
</evidence>
<protein>
    <recommendedName>
        <fullName evidence="8">Kinase</fullName>
        <ecNumber evidence="8">2.7.-.-</ecNumber>
    </recommendedName>
</protein>
<dbReference type="PANTHER" id="PTHR12400">
    <property type="entry name" value="INOSITOL POLYPHOSPHATE KINASE"/>
    <property type="match status" value="1"/>
</dbReference>
<evidence type="ECO:0000313" key="10">
    <source>
        <dbReference type="Proteomes" id="UP000085678"/>
    </source>
</evidence>
<evidence type="ECO:0000256" key="5">
    <source>
        <dbReference type="ARBA" id="ARBA00022840"/>
    </source>
</evidence>
<comment type="similarity">
    <text evidence="1 8">Belongs to the inositol phosphokinase (IPK) family.</text>
</comment>
<dbReference type="PANTHER" id="PTHR12400:SF51">
    <property type="entry name" value="INOSITOL POLYPHOSPHATE MULTIKINASE"/>
    <property type="match status" value="1"/>
</dbReference>
<dbReference type="AlphaFoldDB" id="A0A1S3HKM9"/>
<comment type="catalytic activity">
    <reaction evidence="6">
        <text>1D-myo-inositol 1,4,5-trisphosphate + 2 ATP = 1D-myo-inositol 1,3,4,5,6-pentakisphosphate + 2 ADP + 2 H(+)</text>
        <dbReference type="Rhea" id="RHEA:32359"/>
        <dbReference type="ChEBI" id="CHEBI:15378"/>
        <dbReference type="ChEBI" id="CHEBI:30616"/>
        <dbReference type="ChEBI" id="CHEBI:57733"/>
        <dbReference type="ChEBI" id="CHEBI:203600"/>
        <dbReference type="ChEBI" id="CHEBI:456216"/>
        <dbReference type="EC" id="2.7.1.151"/>
    </reaction>
</comment>
<evidence type="ECO:0000256" key="3">
    <source>
        <dbReference type="ARBA" id="ARBA00022741"/>
    </source>
</evidence>
<dbReference type="OMA" id="DCAFAAT"/>
<keyword evidence="3" id="KW-0547">Nucleotide-binding</keyword>
<evidence type="ECO:0000256" key="1">
    <source>
        <dbReference type="ARBA" id="ARBA00007374"/>
    </source>
</evidence>
<dbReference type="EC" id="2.7.-.-" evidence="8"/>
<gene>
    <name evidence="11" type="primary">LOC106156040</name>
</gene>
<keyword evidence="4 8" id="KW-0418">Kinase</keyword>
<keyword evidence="2 8" id="KW-0808">Transferase</keyword>
<proteinExistence type="inferred from homology"/>
<organism evidence="10 11">
    <name type="scientific">Lingula anatina</name>
    <name type="common">Brachiopod</name>
    <name type="synonym">Lingula unguis</name>
    <dbReference type="NCBI Taxonomy" id="7574"/>
    <lineage>
        <taxon>Eukaryota</taxon>
        <taxon>Metazoa</taxon>
        <taxon>Spiralia</taxon>
        <taxon>Lophotrochozoa</taxon>
        <taxon>Brachiopoda</taxon>
        <taxon>Linguliformea</taxon>
        <taxon>Lingulata</taxon>
        <taxon>Lingulida</taxon>
        <taxon>Linguloidea</taxon>
        <taxon>Lingulidae</taxon>
        <taxon>Lingula</taxon>
    </lineage>
</organism>
<reference evidence="11" key="1">
    <citation type="submission" date="2025-08" db="UniProtKB">
        <authorList>
            <consortium name="RefSeq"/>
        </authorList>
    </citation>
    <scope>IDENTIFICATION</scope>
    <source>
        <tissue evidence="11">Gonads</tissue>
    </source>
</reference>
<sequence>MTLENTLVKESKNEAEELESVSEKPLENDVREKRPKTPPLPKGTQTLEHQVAGHRHGKSKTKLGFLQNTDGTVLKAIQSPPRGMRELQFYQNVFDENQTNSALISLRQFMPKYLGTYSSPELPNVMYLVMEKVTQPFAEPCVCDLKMGARTHDPEATPAKIAREKAKYPFLENVGFQFQGYSVYDQVKKKYDIYDKKFGRSLTEVEVLTKGFAAFFDNGYGIRVDAVKAMIKKLEEIEKWFMSPSGLCFYASSLLLVYDGERTSTGKTDEEVSDGIDYIKETDCACTPEVAGCVNHCQLAMDLECPVAVKMIDFAHVFPASGLDENYLTGLRSLIAYLHRVLEL</sequence>
<name>A0A1S3HKM9_LINAN</name>
<dbReference type="GO" id="GO:0005524">
    <property type="term" value="F:ATP binding"/>
    <property type="evidence" value="ECO:0007669"/>
    <property type="project" value="UniProtKB-KW"/>
</dbReference>
<evidence type="ECO:0000256" key="7">
    <source>
        <dbReference type="ARBA" id="ARBA00036525"/>
    </source>
</evidence>
<dbReference type="STRING" id="7574.A0A1S3HKM9"/>
<dbReference type="GO" id="GO:0005737">
    <property type="term" value="C:cytoplasm"/>
    <property type="evidence" value="ECO:0007669"/>
    <property type="project" value="TreeGrafter"/>
</dbReference>
<dbReference type="InParanoid" id="A0A1S3HKM9"/>
<dbReference type="Gene3D" id="3.30.470.160">
    <property type="entry name" value="Inositol polyphosphate kinase"/>
    <property type="match status" value="1"/>
</dbReference>
<dbReference type="InterPro" id="IPR038286">
    <property type="entry name" value="IPK_sf"/>
</dbReference>
<dbReference type="GO" id="GO:0047326">
    <property type="term" value="F:inositol-1,3,4,6-tetrakisphosphate 5-kinase activity"/>
    <property type="evidence" value="ECO:0007669"/>
    <property type="project" value="RHEA"/>
</dbReference>
<evidence type="ECO:0000256" key="4">
    <source>
        <dbReference type="ARBA" id="ARBA00022777"/>
    </source>
</evidence>
<dbReference type="GO" id="GO:0032958">
    <property type="term" value="P:inositol phosphate biosynthetic process"/>
    <property type="evidence" value="ECO:0007669"/>
    <property type="project" value="InterPro"/>
</dbReference>
<dbReference type="Pfam" id="PF03770">
    <property type="entry name" value="IPK"/>
    <property type="match status" value="1"/>
</dbReference>
<keyword evidence="5" id="KW-0067">ATP-binding</keyword>
<accession>A0A1S3HKM9</accession>
<dbReference type="OrthoDB" id="338650at2759"/>
<dbReference type="FunCoup" id="A0A1S3HKM9">
    <property type="interactions" value="1476"/>
</dbReference>
<keyword evidence="10" id="KW-1185">Reference proteome</keyword>
<evidence type="ECO:0000256" key="9">
    <source>
        <dbReference type="SAM" id="MobiDB-lite"/>
    </source>
</evidence>
<dbReference type="GeneID" id="106156040"/>
<evidence type="ECO:0000256" key="2">
    <source>
        <dbReference type="ARBA" id="ARBA00022679"/>
    </source>
</evidence>
<dbReference type="SUPFAM" id="SSF56104">
    <property type="entry name" value="SAICAR synthase-like"/>
    <property type="match status" value="1"/>
</dbReference>
<feature type="region of interest" description="Disordered" evidence="9">
    <location>
        <begin position="1"/>
        <end position="59"/>
    </location>
</feature>
<evidence type="ECO:0000256" key="8">
    <source>
        <dbReference type="RuleBase" id="RU363090"/>
    </source>
</evidence>
<feature type="compositionally biased region" description="Basic and acidic residues" evidence="9">
    <location>
        <begin position="7"/>
        <end position="32"/>
    </location>
</feature>
<evidence type="ECO:0000256" key="6">
    <source>
        <dbReference type="ARBA" id="ARBA00036164"/>
    </source>
</evidence>
<comment type="catalytic activity">
    <reaction evidence="7">
        <text>1D-myo-inositol 1,3,4,6-tetrakisphosphate + ATP = 1D-myo-inositol 1,3,4,5,6-pentakisphosphate + ADP + H(+)</text>
        <dbReference type="Rhea" id="RHEA:12717"/>
        <dbReference type="ChEBI" id="CHEBI:15378"/>
        <dbReference type="ChEBI" id="CHEBI:30616"/>
        <dbReference type="ChEBI" id="CHEBI:57660"/>
        <dbReference type="ChEBI" id="CHEBI:57733"/>
        <dbReference type="ChEBI" id="CHEBI:456216"/>
        <dbReference type="EC" id="2.7.1.140"/>
    </reaction>
</comment>
<dbReference type="GO" id="GO:0008440">
    <property type="term" value="F:inositol-1,4,5-trisphosphate 3-kinase activity"/>
    <property type="evidence" value="ECO:0007669"/>
    <property type="project" value="TreeGrafter"/>
</dbReference>
<dbReference type="Proteomes" id="UP000085678">
    <property type="component" value="Unplaced"/>
</dbReference>
<dbReference type="KEGG" id="lak:106156040"/>